<evidence type="ECO:0000256" key="5">
    <source>
        <dbReference type="ARBA" id="ARBA00023136"/>
    </source>
</evidence>
<feature type="transmembrane region" description="Helical" evidence="6">
    <location>
        <begin position="325"/>
        <end position="346"/>
    </location>
</feature>
<dbReference type="InterPro" id="IPR011701">
    <property type="entry name" value="MFS"/>
</dbReference>
<comment type="caution">
    <text evidence="8">The sequence shown here is derived from an EMBL/GenBank/DDBJ whole genome shotgun (WGS) entry which is preliminary data.</text>
</comment>
<feature type="transmembrane region" description="Helical" evidence="6">
    <location>
        <begin position="255"/>
        <end position="275"/>
    </location>
</feature>
<feature type="transmembrane region" description="Helical" evidence="6">
    <location>
        <begin position="91"/>
        <end position="111"/>
    </location>
</feature>
<feature type="transmembrane region" description="Helical" evidence="6">
    <location>
        <begin position="419"/>
        <end position="439"/>
    </location>
</feature>
<sequence>MFGELYESNKSEDVQQDWVTGWRLRGLVAALGLVMFLALLDDSIVGTLTPAITSHFHSLDDAGWFGSAYMLPIAVLQPLMGKLFATRDKKWCFIGFLALFAAGSLLCGVATSSTMLIIGRAVAGSAVAGLQNGSLSIVASAAPLDQRAALNSVVIGTSQLGLVAGPLVGGALTSYTTWRWAFYINLPAAAAILPVLLWVRIPETKRPVTEKNPRIWAVVDDVDIGGFALLSGFAVQLLLALQWGGSSYSWGSPRIIGLLCGSFVTLAVFALWVRFRNDKAILPLPLLGQTVVWTSTITFGFLTASMFTIVYYLPIYLQAVKGFTAILSGVNTLPNIIAQIITLSILSYLVKRLGYLIPWSVASGILTSISSGLLTTLNVDTSPGNWIGYEILFGTGYAMGLQMPILAVQQSIAPELIPVSISLLIFSQMLLSSICVAVGDTILNNSLRSLLRRDVPSVDPETVIHAGAANIRGVIHDPVVLQQVLAAFAESVDRIFYISTVLAAATLLFVWGLGWKDIRQK</sequence>
<dbReference type="SUPFAM" id="SSF103473">
    <property type="entry name" value="MFS general substrate transporter"/>
    <property type="match status" value="1"/>
</dbReference>
<evidence type="ECO:0000256" key="3">
    <source>
        <dbReference type="ARBA" id="ARBA00022692"/>
    </source>
</evidence>
<dbReference type="InterPro" id="IPR036259">
    <property type="entry name" value="MFS_trans_sf"/>
</dbReference>
<proteinExistence type="inferred from homology"/>
<evidence type="ECO:0000256" key="1">
    <source>
        <dbReference type="ARBA" id="ARBA00004141"/>
    </source>
</evidence>
<gene>
    <name evidence="8" type="ORF">C8A05DRAFT_48014</name>
</gene>
<feature type="transmembrane region" description="Helical" evidence="6">
    <location>
        <begin position="495"/>
        <end position="515"/>
    </location>
</feature>
<comment type="subcellular location">
    <subcellularLocation>
        <location evidence="1">Membrane</location>
        <topology evidence="1">Multi-pass membrane protein</topology>
    </subcellularLocation>
</comment>
<dbReference type="Gene3D" id="1.20.1250.20">
    <property type="entry name" value="MFS general substrate transporter like domains"/>
    <property type="match status" value="1"/>
</dbReference>
<feature type="transmembrane region" description="Helical" evidence="6">
    <location>
        <begin position="287"/>
        <end position="313"/>
    </location>
</feature>
<feature type="transmembrane region" description="Helical" evidence="6">
    <location>
        <begin position="21"/>
        <end position="40"/>
    </location>
</feature>
<dbReference type="PANTHER" id="PTHR23501:SF193">
    <property type="entry name" value="MULTIDRUG TRANSPORTER, PUTATIVE (AFU_ORTHOLOGUE AFUA_8G00940)-RELATED"/>
    <property type="match status" value="1"/>
</dbReference>
<accession>A0AAN6MBY4</accession>
<feature type="domain" description="Major facilitator superfamily (MFS) profile" evidence="7">
    <location>
        <begin position="27"/>
        <end position="518"/>
    </location>
</feature>
<feature type="transmembrane region" description="Helical" evidence="6">
    <location>
        <begin position="353"/>
        <end position="374"/>
    </location>
</feature>
<protein>
    <submittedName>
        <fullName evidence="8">Major facilitator superfamily domain-containing protein</fullName>
    </submittedName>
</protein>
<feature type="transmembrane region" description="Helical" evidence="6">
    <location>
        <begin position="222"/>
        <end position="243"/>
    </location>
</feature>
<evidence type="ECO:0000313" key="9">
    <source>
        <dbReference type="Proteomes" id="UP001303889"/>
    </source>
</evidence>
<evidence type="ECO:0000256" key="6">
    <source>
        <dbReference type="SAM" id="Phobius"/>
    </source>
</evidence>
<dbReference type="Pfam" id="PF07690">
    <property type="entry name" value="MFS_1"/>
    <property type="match status" value="1"/>
</dbReference>
<name>A0AAN6MBY4_9PEZI</name>
<dbReference type="EMBL" id="MU856196">
    <property type="protein sequence ID" value="KAK3897329.1"/>
    <property type="molecule type" value="Genomic_DNA"/>
</dbReference>
<keyword evidence="3 6" id="KW-0812">Transmembrane</keyword>
<feature type="transmembrane region" description="Helical" evidence="6">
    <location>
        <begin position="117"/>
        <end position="141"/>
    </location>
</feature>
<evidence type="ECO:0000313" key="8">
    <source>
        <dbReference type="EMBL" id="KAK3897329.1"/>
    </source>
</evidence>
<evidence type="ECO:0000259" key="7">
    <source>
        <dbReference type="PROSITE" id="PS50850"/>
    </source>
</evidence>
<feature type="transmembrane region" description="Helical" evidence="6">
    <location>
        <begin position="148"/>
        <end position="168"/>
    </location>
</feature>
<dbReference type="AlphaFoldDB" id="A0AAN6MBY4"/>
<dbReference type="Gene3D" id="1.20.1720.10">
    <property type="entry name" value="Multidrug resistance protein D"/>
    <property type="match status" value="1"/>
</dbReference>
<comment type="similarity">
    <text evidence="2">Belongs to the major facilitator superfamily. TCR/Tet family.</text>
</comment>
<keyword evidence="5 6" id="KW-0472">Membrane</keyword>
<evidence type="ECO:0000256" key="2">
    <source>
        <dbReference type="ARBA" id="ARBA00007520"/>
    </source>
</evidence>
<dbReference type="InterPro" id="IPR020846">
    <property type="entry name" value="MFS_dom"/>
</dbReference>
<evidence type="ECO:0000256" key="4">
    <source>
        <dbReference type="ARBA" id="ARBA00022989"/>
    </source>
</evidence>
<dbReference type="GO" id="GO:0022857">
    <property type="term" value="F:transmembrane transporter activity"/>
    <property type="evidence" value="ECO:0007669"/>
    <property type="project" value="InterPro"/>
</dbReference>
<dbReference type="PROSITE" id="PS50850">
    <property type="entry name" value="MFS"/>
    <property type="match status" value="1"/>
</dbReference>
<reference evidence="8" key="1">
    <citation type="journal article" date="2023" name="Mol. Phylogenet. Evol.">
        <title>Genome-scale phylogeny and comparative genomics of the fungal order Sordariales.</title>
        <authorList>
            <person name="Hensen N."/>
            <person name="Bonometti L."/>
            <person name="Westerberg I."/>
            <person name="Brannstrom I.O."/>
            <person name="Guillou S."/>
            <person name="Cros-Aarteil S."/>
            <person name="Calhoun S."/>
            <person name="Haridas S."/>
            <person name="Kuo A."/>
            <person name="Mondo S."/>
            <person name="Pangilinan J."/>
            <person name="Riley R."/>
            <person name="LaButti K."/>
            <person name="Andreopoulos B."/>
            <person name="Lipzen A."/>
            <person name="Chen C."/>
            <person name="Yan M."/>
            <person name="Daum C."/>
            <person name="Ng V."/>
            <person name="Clum A."/>
            <person name="Steindorff A."/>
            <person name="Ohm R.A."/>
            <person name="Martin F."/>
            <person name="Silar P."/>
            <person name="Natvig D.O."/>
            <person name="Lalanne C."/>
            <person name="Gautier V."/>
            <person name="Ament-Velasquez S.L."/>
            <person name="Kruys A."/>
            <person name="Hutchinson M.I."/>
            <person name="Powell A.J."/>
            <person name="Barry K."/>
            <person name="Miller A.N."/>
            <person name="Grigoriev I.V."/>
            <person name="Debuchy R."/>
            <person name="Gladieux P."/>
            <person name="Hiltunen Thoren M."/>
            <person name="Johannesson H."/>
        </authorList>
    </citation>
    <scope>NUCLEOTIDE SEQUENCE</scope>
    <source>
        <strain evidence="8">CBS 103.79</strain>
    </source>
</reference>
<dbReference type="Proteomes" id="UP001303889">
    <property type="component" value="Unassembled WGS sequence"/>
</dbReference>
<keyword evidence="9" id="KW-1185">Reference proteome</keyword>
<dbReference type="CDD" id="cd17502">
    <property type="entry name" value="MFS_Azr1_MDR_like"/>
    <property type="match status" value="1"/>
</dbReference>
<dbReference type="PANTHER" id="PTHR23501">
    <property type="entry name" value="MAJOR FACILITATOR SUPERFAMILY"/>
    <property type="match status" value="1"/>
</dbReference>
<dbReference type="GO" id="GO:0005886">
    <property type="term" value="C:plasma membrane"/>
    <property type="evidence" value="ECO:0007669"/>
    <property type="project" value="TreeGrafter"/>
</dbReference>
<feature type="transmembrane region" description="Helical" evidence="6">
    <location>
        <begin position="386"/>
        <end position="407"/>
    </location>
</feature>
<organism evidence="8 9">
    <name type="scientific">Staphylotrichum tortipilum</name>
    <dbReference type="NCBI Taxonomy" id="2831512"/>
    <lineage>
        <taxon>Eukaryota</taxon>
        <taxon>Fungi</taxon>
        <taxon>Dikarya</taxon>
        <taxon>Ascomycota</taxon>
        <taxon>Pezizomycotina</taxon>
        <taxon>Sordariomycetes</taxon>
        <taxon>Sordariomycetidae</taxon>
        <taxon>Sordariales</taxon>
        <taxon>Chaetomiaceae</taxon>
        <taxon>Staphylotrichum</taxon>
    </lineage>
</organism>
<feature type="transmembrane region" description="Helical" evidence="6">
    <location>
        <begin position="180"/>
        <end position="201"/>
    </location>
</feature>
<keyword evidence="4 6" id="KW-1133">Transmembrane helix</keyword>
<feature type="transmembrane region" description="Helical" evidence="6">
    <location>
        <begin position="62"/>
        <end position="79"/>
    </location>
</feature>
<reference evidence="8" key="2">
    <citation type="submission" date="2023-05" db="EMBL/GenBank/DDBJ databases">
        <authorList>
            <consortium name="Lawrence Berkeley National Laboratory"/>
            <person name="Steindorff A."/>
            <person name="Hensen N."/>
            <person name="Bonometti L."/>
            <person name="Westerberg I."/>
            <person name="Brannstrom I.O."/>
            <person name="Guillou S."/>
            <person name="Cros-Aarteil S."/>
            <person name="Calhoun S."/>
            <person name="Haridas S."/>
            <person name="Kuo A."/>
            <person name="Mondo S."/>
            <person name="Pangilinan J."/>
            <person name="Riley R."/>
            <person name="Labutti K."/>
            <person name="Andreopoulos B."/>
            <person name="Lipzen A."/>
            <person name="Chen C."/>
            <person name="Yanf M."/>
            <person name="Daum C."/>
            <person name="Ng V."/>
            <person name="Clum A."/>
            <person name="Ohm R."/>
            <person name="Martin F."/>
            <person name="Silar P."/>
            <person name="Natvig D."/>
            <person name="Lalanne C."/>
            <person name="Gautier V."/>
            <person name="Ament-Velasquez S.L."/>
            <person name="Kruys A."/>
            <person name="Hutchinson M.I."/>
            <person name="Powell A.J."/>
            <person name="Barry K."/>
            <person name="Miller A.N."/>
            <person name="Grigoriev I.V."/>
            <person name="Debuchy R."/>
            <person name="Gladieux P."/>
            <person name="Thoren M.H."/>
            <person name="Johannesson H."/>
        </authorList>
    </citation>
    <scope>NUCLEOTIDE SEQUENCE</scope>
    <source>
        <strain evidence="8">CBS 103.79</strain>
    </source>
</reference>